<protein>
    <submittedName>
        <fullName evidence="1">Uncharacterized protein</fullName>
    </submittedName>
</protein>
<comment type="caution">
    <text evidence="1">The sequence shown here is derived from an EMBL/GenBank/DDBJ whole genome shotgun (WGS) entry which is preliminary data.</text>
</comment>
<gene>
    <name evidence="1" type="ORF">INF20_04440</name>
</gene>
<dbReference type="Proteomes" id="UP001516588">
    <property type="component" value="Unassembled WGS sequence"/>
</dbReference>
<name>A0ABR9QY80_9FIRM</name>
<accession>A0ABR9QY80</accession>
<evidence type="ECO:0000313" key="1">
    <source>
        <dbReference type="EMBL" id="MBE5035530.1"/>
    </source>
</evidence>
<organism evidence="1 2">
    <name type="scientific">Gallibacter intestinalis</name>
    <dbReference type="NCBI Taxonomy" id="2779356"/>
    <lineage>
        <taxon>Bacteria</taxon>
        <taxon>Bacillati</taxon>
        <taxon>Bacillota</taxon>
        <taxon>Clostridia</taxon>
        <taxon>Eubacteriales</taxon>
        <taxon>Eubacteriaceae</taxon>
        <taxon>Gallibacter</taxon>
    </lineage>
</organism>
<keyword evidence="2" id="KW-1185">Reference proteome</keyword>
<proteinExistence type="predicted"/>
<sequence>MFEKLLKEMELSEETSKLMTDLIVENLKLADKYGVDRDKHIRAVCATLVPICLMRSFKNFKIDEGEDKE</sequence>
<evidence type="ECO:0000313" key="2">
    <source>
        <dbReference type="Proteomes" id="UP001516588"/>
    </source>
</evidence>
<dbReference type="RefSeq" id="WP_226385177.1">
    <property type="nucleotide sequence ID" value="NZ_JADCKA010000005.1"/>
</dbReference>
<reference evidence="1 2" key="1">
    <citation type="submission" date="2020-10" db="EMBL/GenBank/DDBJ databases">
        <title>ChiBAC.</title>
        <authorList>
            <person name="Zenner C."/>
            <person name="Hitch T.C.A."/>
            <person name="Clavel T."/>
        </authorList>
    </citation>
    <scope>NUCLEOTIDE SEQUENCE [LARGE SCALE GENOMIC DNA]</scope>
    <source>
        <strain evidence="1 2">DSM 108706</strain>
    </source>
</reference>
<dbReference type="EMBL" id="JADCKA010000005">
    <property type="protein sequence ID" value="MBE5035530.1"/>
    <property type="molecule type" value="Genomic_DNA"/>
</dbReference>